<evidence type="ECO:0000313" key="5">
    <source>
        <dbReference type="Proteomes" id="UP001454036"/>
    </source>
</evidence>
<dbReference type="Pfam" id="PF23041">
    <property type="entry name" value="DUF7036"/>
    <property type="match status" value="2"/>
</dbReference>
<evidence type="ECO:0000256" key="1">
    <source>
        <dbReference type="SAM" id="MobiDB-lite"/>
    </source>
</evidence>
<dbReference type="EMBL" id="BAABME010001417">
    <property type="protein sequence ID" value="GAA0149506.1"/>
    <property type="molecule type" value="Genomic_DNA"/>
</dbReference>
<dbReference type="AlphaFoldDB" id="A0AAV3PE18"/>
<dbReference type="PANTHER" id="PTHR33826">
    <property type="entry name" value="F20B24.21"/>
    <property type="match status" value="1"/>
</dbReference>
<protein>
    <recommendedName>
        <fullName evidence="3">DUF7036 domain-containing protein</fullName>
    </recommendedName>
</protein>
<feature type="compositionally biased region" description="Pro residues" evidence="1">
    <location>
        <begin position="371"/>
        <end position="385"/>
    </location>
</feature>
<keyword evidence="2" id="KW-0812">Transmembrane</keyword>
<feature type="domain" description="DUF7036" evidence="3">
    <location>
        <begin position="80"/>
        <end position="171"/>
    </location>
</feature>
<comment type="caution">
    <text evidence="4">The sequence shown here is derived from an EMBL/GenBank/DDBJ whole genome shotgun (WGS) entry which is preliminary data.</text>
</comment>
<dbReference type="PANTHER" id="PTHR33826:SF4">
    <property type="entry name" value="F20B24.21"/>
    <property type="match status" value="1"/>
</dbReference>
<dbReference type="Proteomes" id="UP001454036">
    <property type="component" value="Unassembled WGS sequence"/>
</dbReference>
<name>A0AAV3PE18_LITER</name>
<dbReference type="InterPro" id="IPR055464">
    <property type="entry name" value="DUF7036"/>
</dbReference>
<feature type="region of interest" description="Disordered" evidence="1">
    <location>
        <begin position="367"/>
        <end position="472"/>
    </location>
</feature>
<gene>
    <name evidence="4" type="ORF">LIER_08660</name>
</gene>
<evidence type="ECO:0000259" key="3">
    <source>
        <dbReference type="Pfam" id="PF23041"/>
    </source>
</evidence>
<evidence type="ECO:0000313" key="4">
    <source>
        <dbReference type="EMBL" id="GAA0149506.1"/>
    </source>
</evidence>
<keyword evidence="2" id="KW-0472">Membrane</keyword>
<feature type="transmembrane region" description="Helical" evidence="2">
    <location>
        <begin position="33"/>
        <end position="55"/>
    </location>
</feature>
<keyword evidence="5" id="KW-1185">Reference proteome</keyword>
<evidence type="ECO:0000256" key="2">
    <source>
        <dbReference type="SAM" id="Phobius"/>
    </source>
</evidence>
<feature type="domain" description="DUF7036" evidence="3">
    <location>
        <begin position="288"/>
        <end position="350"/>
    </location>
</feature>
<proteinExistence type="predicted"/>
<feature type="compositionally biased region" description="Pro residues" evidence="1">
    <location>
        <begin position="436"/>
        <end position="458"/>
    </location>
</feature>
<feature type="compositionally biased region" description="Low complexity" evidence="1">
    <location>
        <begin position="386"/>
        <end position="402"/>
    </location>
</feature>
<keyword evidence="2" id="KW-1133">Transmembrane helix</keyword>
<sequence length="523" mass="58032">MGKIDETQLAIEHEQVEESEWRIIFPELSLKCFFILLLSLAILFSTIFWILPWILPPLHSKHFGFDANSDFQKSATVQAYFKLEKPVSELIPMIARLEYDINGEIGVPHTKVVVLSMHETGASNWTDVVFGFLPDPVNAPADPVSLAILKLSLIDLFLQQINLTLTNSSFGQTSSFEILEFPGGVSVVPKRYPWPNDQILFNFTLNNSMSEVTVNIVQLREQLRMGLHLMPDEVNLYLHCLIRIGTAILSMESCSKLNLNIKWYITAAFGNTLVFCYLLSALIHSEVRTRNVYVMLTNKNGSTRDPPITVEASITSVSGSLGPERLKQLAQNITRSPSVKNLGLNNTVFGKVKEVSLSSYLNHTIYASSPSPSPSPMPNDGPSPTPYTWLPPSYSPSPSTSFPYPPDGRLPRSPESEPPFSGSPTPVDSHCGNRLPPSPSPAPWSPDLPPFSSSPPPTNGRTSQMSPAPSPLLALSYGSNRVHQASEAPPLPSQWLFHKKSWWFCVIGVLAFHLAWSDPLMWR</sequence>
<organism evidence="4 5">
    <name type="scientific">Lithospermum erythrorhizon</name>
    <name type="common">Purple gromwell</name>
    <name type="synonym">Lithospermum officinale var. erythrorhizon</name>
    <dbReference type="NCBI Taxonomy" id="34254"/>
    <lineage>
        <taxon>Eukaryota</taxon>
        <taxon>Viridiplantae</taxon>
        <taxon>Streptophyta</taxon>
        <taxon>Embryophyta</taxon>
        <taxon>Tracheophyta</taxon>
        <taxon>Spermatophyta</taxon>
        <taxon>Magnoliopsida</taxon>
        <taxon>eudicotyledons</taxon>
        <taxon>Gunneridae</taxon>
        <taxon>Pentapetalae</taxon>
        <taxon>asterids</taxon>
        <taxon>lamiids</taxon>
        <taxon>Boraginales</taxon>
        <taxon>Boraginaceae</taxon>
        <taxon>Boraginoideae</taxon>
        <taxon>Lithospermeae</taxon>
        <taxon>Lithospermum</taxon>
    </lineage>
</organism>
<reference evidence="4 5" key="1">
    <citation type="submission" date="2024-01" db="EMBL/GenBank/DDBJ databases">
        <title>The complete chloroplast genome sequence of Lithospermum erythrorhizon: insights into the phylogenetic relationship among Boraginaceae species and the maternal lineages of purple gromwells.</title>
        <authorList>
            <person name="Okada T."/>
            <person name="Watanabe K."/>
        </authorList>
    </citation>
    <scope>NUCLEOTIDE SEQUENCE [LARGE SCALE GENOMIC DNA]</scope>
</reference>
<accession>A0AAV3PE18</accession>